<proteinExistence type="predicted"/>
<sequence length="153" mass="15982">MGYFDPAFCDEACARDRCSNDISCQGYTLATEAINGQHAASLKGEVTGSSAWEGYTCIKKLTECACGIGSDASTSRAMVPMALALCQALCLVFKLLEDLPGILRVLLKVVDPVGGSLGLVSARAASDRCATFGGLPILAKSWMSLFRMGSVSG</sequence>
<protein>
    <submittedName>
        <fullName evidence="1">Uncharacterized protein</fullName>
    </submittedName>
</protein>
<name>A0AA36MLK3_9DINO</name>
<dbReference type="Proteomes" id="UP001178507">
    <property type="component" value="Unassembled WGS sequence"/>
</dbReference>
<keyword evidence="2" id="KW-1185">Reference proteome</keyword>
<reference evidence="1" key="1">
    <citation type="submission" date="2023-08" db="EMBL/GenBank/DDBJ databases">
        <authorList>
            <person name="Chen Y."/>
            <person name="Shah S."/>
            <person name="Dougan E. K."/>
            <person name="Thang M."/>
            <person name="Chan C."/>
        </authorList>
    </citation>
    <scope>NUCLEOTIDE SEQUENCE</scope>
</reference>
<organism evidence="1 2">
    <name type="scientific">Effrenium voratum</name>
    <dbReference type="NCBI Taxonomy" id="2562239"/>
    <lineage>
        <taxon>Eukaryota</taxon>
        <taxon>Sar</taxon>
        <taxon>Alveolata</taxon>
        <taxon>Dinophyceae</taxon>
        <taxon>Suessiales</taxon>
        <taxon>Symbiodiniaceae</taxon>
        <taxon>Effrenium</taxon>
    </lineage>
</organism>
<dbReference type="EMBL" id="CAUJNA010000146">
    <property type="protein sequence ID" value="CAJ1372615.1"/>
    <property type="molecule type" value="Genomic_DNA"/>
</dbReference>
<comment type="caution">
    <text evidence="1">The sequence shown here is derived from an EMBL/GenBank/DDBJ whole genome shotgun (WGS) entry which is preliminary data.</text>
</comment>
<evidence type="ECO:0000313" key="2">
    <source>
        <dbReference type="Proteomes" id="UP001178507"/>
    </source>
</evidence>
<dbReference type="AlphaFoldDB" id="A0AA36MLK3"/>
<accession>A0AA36MLK3</accession>
<gene>
    <name evidence="1" type="ORF">EVOR1521_LOCUS2652</name>
</gene>
<evidence type="ECO:0000313" key="1">
    <source>
        <dbReference type="EMBL" id="CAJ1372615.1"/>
    </source>
</evidence>